<evidence type="ECO:0000259" key="2">
    <source>
        <dbReference type="Pfam" id="PF01266"/>
    </source>
</evidence>
<dbReference type="Gene3D" id="3.50.50.60">
    <property type="entry name" value="FAD/NAD(P)-binding domain"/>
    <property type="match status" value="1"/>
</dbReference>
<dbReference type="AlphaFoldDB" id="A0A2U2D6J4"/>
<dbReference type="EMBL" id="QFAW01000020">
    <property type="protein sequence ID" value="PWE43422.1"/>
    <property type="molecule type" value="Genomic_DNA"/>
</dbReference>
<accession>A0A2U2D6J4</accession>
<feature type="domain" description="FAD dependent oxidoreductase" evidence="2">
    <location>
        <begin position="33"/>
        <end position="396"/>
    </location>
</feature>
<evidence type="ECO:0000313" key="4">
    <source>
        <dbReference type="Proteomes" id="UP000245056"/>
    </source>
</evidence>
<name>A0A2U2D6J4_9PSED</name>
<dbReference type="InterPro" id="IPR006076">
    <property type="entry name" value="FAD-dep_OxRdtase"/>
</dbReference>
<dbReference type="GO" id="GO:0005737">
    <property type="term" value="C:cytoplasm"/>
    <property type="evidence" value="ECO:0007669"/>
    <property type="project" value="TreeGrafter"/>
</dbReference>
<dbReference type="GO" id="GO:0016491">
    <property type="term" value="F:oxidoreductase activity"/>
    <property type="evidence" value="ECO:0007669"/>
    <property type="project" value="UniProtKB-KW"/>
</dbReference>
<evidence type="ECO:0000313" key="3">
    <source>
        <dbReference type="EMBL" id="PWE43422.1"/>
    </source>
</evidence>
<dbReference type="PANTHER" id="PTHR13847:SF285">
    <property type="entry name" value="FAD DEPENDENT OXIDOREDUCTASE DOMAIN-CONTAINING PROTEIN"/>
    <property type="match status" value="1"/>
</dbReference>
<organism evidence="3 4">
    <name type="scientific">Pseudomonas prosekii</name>
    <dbReference type="NCBI Taxonomy" id="1148509"/>
    <lineage>
        <taxon>Bacteria</taxon>
        <taxon>Pseudomonadati</taxon>
        <taxon>Pseudomonadota</taxon>
        <taxon>Gammaproteobacteria</taxon>
        <taxon>Pseudomonadales</taxon>
        <taxon>Pseudomonadaceae</taxon>
        <taxon>Pseudomonas</taxon>
    </lineage>
</organism>
<keyword evidence="1" id="KW-0560">Oxidoreductase</keyword>
<reference evidence="3 4" key="1">
    <citation type="submission" date="2018-05" db="EMBL/GenBank/DDBJ databases">
        <title>Genome sequences of two Antarctic strains of Pseudomonas prosekii: insights into adaptation to extreme conditions.</title>
        <authorList>
            <person name="Snopkova K."/>
            <person name="Dufkova K."/>
            <person name="Cejkova D."/>
            <person name="Sedlacek I."/>
            <person name="Smajs D."/>
        </authorList>
    </citation>
    <scope>NUCLEOTIDE SEQUENCE [LARGE SCALE GENOMIC DNA]</scope>
    <source>
        <strain evidence="3 4">P2673</strain>
    </source>
</reference>
<evidence type="ECO:0000256" key="1">
    <source>
        <dbReference type="ARBA" id="ARBA00023002"/>
    </source>
</evidence>
<protein>
    <submittedName>
        <fullName evidence="3">FAD-dependent oxidoreductase</fullName>
    </submittedName>
</protein>
<dbReference type="OrthoDB" id="311718at2"/>
<dbReference type="RefSeq" id="WP_109521291.1">
    <property type="nucleotide sequence ID" value="NZ_CP196739.1"/>
</dbReference>
<dbReference type="Pfam" id="PF01266">
    <property type="entry name" value="DAO"/>
    <property type="match status" value="1"/>
</dbReference>
<dbReference type="SUPFAM" id="SSF51905">
    <property type="entry name" value="FAD/NAD(P)-binding domain"/>
    <property type="match status" value="1"/>
</dbReference>
<proteinExistence type="predicted"/>
<dbReference type="NCBIfam" id="TIGR03329">
    <property type="entry name" value="Phn_aa_oxid"/>
    <property type="match status" value="1"/>
</dbReference>
<comment type="caution">
    <text evidence="3">The sequence shown here is derived from an EMBL/GenBank/DDBJ whole genome shotgun (WGS) entry which is preliminary data.</text>
</comment>
<dbReference type="InterPro" id="IPR017715">
    <property type="entry name" value="NH2-phosphonate_OxRdtase"/>
</dbReference>
<gene>
    <name evidence="3" type="ORF">C9I49_15940</name>
</gene>
<dbReference type="PANTHER" id="PTHR13847">
    <property type="entry name" value="SARCOSINE DEHYDROGENASE-RELATED"/>
    <property type="match status" value="1"/>
</dbReference>
<dbReference type="Proteomes" id="UP000245056">
    <property type="component" value="Unassembled WGS sequence"/>
</dbReference>
<dbReference type="Gene3D" id="3.30.9.10">
    <property type="entry name" value="D-Amino Acid Oxidase, subunit A, domain 2"/>
    <property type="match status" value="1"/>
</dbReference>
<sequence>MRPFWLDQALAAESCAPCGPLPCAPLTADTRADVCIVGGGYTGLWTAIMLKEQNPELDVLLIEADICGAGASGRNGGCALSWSAKYFTLERLFGVEEAVRLVKESERSIYAIGDFCQQYGVEADYRLDGTLYTATNRAQCGSTDAVIAALERNGINSFSQRPVADVQRMAGSRKHLEGWFSPAAASVQPGKLVRGLRRVALQLGVRIHENTAMTGLEEGKPAGIQTPHGTVRADRVVLAMNAWMARAFPQFERSVAIVSSDMLITEPRPELLAEIGLTSGVTVLDSRIFVHYYHNTPDGRIMLGKGGNTFAYGGRMSPVFDQPSPYAGLLRSSLTDFFPAFAEAKVEATWNGPSDRSVTGLPFFGQMSTSGNVFYGFGYSGSGVGPCHMGGQILASMVQGLDNPWTRSPLVNGPLGYFPPEPIRYLGSLMVRNAIRRKERAEDHGRRPRHLDVRLAKFAAAAGKADKG</sequence>
<dbReference type="InterPro" id="IPR036188">
    <property type="entry name" value="FAD/NAD-bd_sf"/>
</dbReference>